<dbReference type="Gene3D" id="3.10.20.310">
    <property type="entry name" value="membrane protein fhac"/>
    <property type="match status" value="1"/>
</dbReference>
<dbReference type="Pfam" id="PF08478">
    <property type="entry name" value="POTRA_1"/>
    <property type="match status" value="1"/>
</dbReference>
<keyword evidence="6" id="KW-0472">Membrane</keyword>
<evidence type="ECO:0000256" key="6">
    <source>
        <dbReference type="ARBA" id="ARBA00023136"/>
    </source>
</evidence>
<keyword evidence="3" id="KW-0132">Cell division</keyword>
<evidence type="ECO:0000256" key="7">
    <source>
        <dbReference type="ARBA" id="ARBA00023306"/>
    </source>
</evidence>
<keyword evidence="7" id="KW-0131">Cell cycle</keyword>
<reference evidence="9" key="1">
    <citation type="submission" date="2018-06" db="EMBL/GenBank/DDBJ databases">
        <authorList>
            <person name="Zhirakovskaya E."/>
        </authorList>
    </citation>
    <scope>NUCLEOTIDE SEQUENCE</scope>
</reference>
<evidence type="ECO:0000256" key="3">
    <source>
        <dbReference type="ARBA" id="ARBA00022618"/>
    </source>
</evidence>
<name>A0A3B0SGG6_9ZZZZ</name>
<dbReference type="InterPro" id="IPR034746">
    <property type="entry name" value="POTRA"/>
</dbReference>
<dbReference type="GO" id="GO:0051301">
    <property type="term" value="P:cell division"/>
    <property type="evidence" value="ECO:0007669"/>
    <property type="project" value="UniProtKB-KW"/>
</dbReference>
<gene>
    <name evidence="9" type="ORF">MNBD_ACTINO02-278</name>
</gene>
<keyword evidence="2" id="KW-1003">Cell membrane</keyword>
<dbReference type="EMBL" id="UOEK01000173">
    <property type="protein sequence ID" value="VAV99858.1"/>
    <property type="molecule type" value="Genomic_DNA"/>
</dbReference>
<dbReference type="GO" id="GO:0005886">
    <property type="term" value="C:plasma membrane"/>
    <property type="evidence" value="ECO:0007669"/>
    <property type="project" value="TreeGrafter"/>
</dbReference>
<evidence type="ECO:0000256" key="2">
    <source>
        <dbReference type="ARBA" id="ARBA00022475"/>
    </source>
</evidence>
<dbReference type="PANTHER" id="PTHR37820:SF1">
    <property type="entry name" value="CELL DIVISION PROTEIN FTSQ"/>
    <property type="match status" value="1"/>
</dbReference>
<dbReference type="InterPro" id="IPR050487">
    <property type="entry name" value="FtsQ_DivIB"/>
</dbReference>
<proteinExistence type="predicted"/>
<protein>
    <recommendedName>
        <fullName evidence="8">POTRA domain-containing protein</fullName>
    </recommendedName>
</protein>
<dbReference type="InterPro" id="IPR013685">
    <property type="entry name" value="POTRA_FtsQ_type"/>
</dbReference>
<evidence type="ECO:0000313" key="9">
    <source>
        <dbReference type="EMBL" id="VAV99858.1"/>
    </source>
</evidence>
<comment type="subcellular location">
    <subcellularLocation>
        <location evidence="1">Membrane</location>
    </subcellularLocation>
</comment>
<sequence>MSEDNARRRLRRLLIVATLVGVVALVAWLLQSPVFAVRDVVVRGVENSSALERLEAIDVVSGVATLSVKADVVQAELELDPWIKDSRVVVQWPGHVEIDVVEYVPVAAVQTGTTWVLVGEEGSVLESLPTSPPGLGTVTITTESILPGQKISDVEVVAAVLFIARVGDGVSVPTTVWNEGNELVATVNGYRVRIGPAVDVEAKAAAVVAILADGIPLGSVIDVVSPTRPAVAIPQPEVEE</sequence>
<evidence type="ECO:0000259" key="8">
    <source>
        <dbReference type="PROSITE" id="PS51779"/>
    </source>
</evidence>
<keyword evidence="4" id="KW-0812">Transmembrane</keyword>
<evidence type="ECO:0000256" key="1">
    <source>
        <dbReference type="ARBA" id="ARBA00004370"/>
    </source>
</evidence>
<dbReference type="PANTHER" id="PTHR37820">
    <property type="entry name" value="CELL DIVISION PROTEIN DIVIB"/>
    <property type="match status" value="1"/>
</dbReference>
<keyword evidence="5" id="KW-1133">Transmembrane helix</keyword>
<dbReference type="PROSITE" id="PS51779">
    <property type="entry name" value="POTRA"/>
    <property type="match status" value="1"/>
</dbReference>
<evidence type="ECO:0000256" key="5">
    <source>
        <dbReference type="ARBA" id="ARBA00022989"/>
    </source>
</evidence>
<evidence type="ECO:0000256" key="4">
    <source>
        <dbReference type="ARBA" id="ARBA00022692"/>
    </source>
</evidence>
<feature type="domain" description="POTRA" evidence="8">
    <location>
        <begin position="35"/>
        <end position="103"/>
    </location>
</feature>
<dbReference type="AlphaFoldDB" id="A0A3B0SGG6"/>
<accession>A0A3B0SGG6</accession>
<organism evidence="9">
    <name type="scientific">hydrothermal vent metagenome</name>
    <dbReference type="NCBI Taxonomy" id="652676"/>
    <lineage>
        <taxon>unclassified sequences</taxon>
        <taxon>metagenomes</taxon>
        <taxon>ecological metagenomes</taxon>
    </lineage>
</organism>